<dbReference type="InterPro" id="IPR003653">
    <property type="entry name" value="Peptidase_C48_C"/>
</dbReference>
<proteinExistence type="inferred from homology"/>
<reference evidence="5" key="1">
    <citation type="journal article" date="2022" name="Plant J.">
        <title>Strategies of tolerance reflected in two North American maple genomes.</title>
        <authorList>
            <person name="McEvoy S.L."/>
            <person name="Sezen U.U."/>
            <person name="Trouern-Trend A."/>
            <person name="McMahon S.M."/>
            <person name="Schaberg P.G."/>
            <person name="Yang J."/>
            <person name="Wegrzyn J.L."/>
            <person name="Swenson N.G."/>
        </authorList>
    </citation>
    <scope>NUCLEOTIDE SEQUENCE</scope>
    <source>
        <strain evidence="5">91603</strain>
    </source>
</reference>
<organism evidence="5 6">
    <name type="scientific">Acer negundo</name>
    <name type="common">Box elder</name>
    <dbReference type="NCBI Taxonomy" id="4023"/>
    <lineage>
        <taxon>Eukaryota</taxon>
        <taxon>Viridiplantae</taxon>
        <taxon>Streptophyta</taxon>
        <taxon>Embryophyta</taxon>
        <taxon>Tracheophyta</taxon>
        <taxon>Spermatophyta</taxon>
        <taxon>Magnoliopsida</taxon>
        <taxon>eudicotyledons</taxon>
        <taxon>Gunneridae</taxon>
        <taxon>Pentapetalae</taxon>
        <taxon>rosids</taxon>
        <taxon>malvids</taxon>
        <taxon>Sapindales</taxon>
        <taxon>Sapindaceae</taxon>
        <taxon>Hippocastanoideae</taxon>
        <taxon>Acereae</taxon>
        <taxon>Acer</taxon>
    </lineage>
</organism>
<dbReference type="SUPFAM" id="SSF54001">
    <property type="entry name" value="Cysteine proteinases"/>
    <property type="match status" value="1"/>
</dbReference>
<evidence type="ECO:0000256" key="1">
    <source>
        <dbReference type="ARBA" id="ARBA00005234"/>
    </source>
</evidence>
<comment type="similarity">
    <text evidence="1">Belongs to the peptidase C48 family.</text>
</comment>
<dbReference type="AlphaFoldDB" id="A0AAD5NHP8"/>
<sequence length="191" mass="21856">MFTLSAYRCVLVDIAEASASIPHCLRSDGQRTGFSVLYIQWGQMFDSGVDAPPNEWSLLKHKWHDDDLKTVQGLALSGNRPWHAVDWVMIPCNLGRNHWVLVSVDLIEGKIYLLDPFKQEVGFHSNRTKDDVTYKLSKKAFSDEHHGRILGNCGAHTLRLAEYLLANKKEFDWKEEDMGTIREKMAVEVLQ</sequence>
<dbReference type="Pfam" id="PF02902">
    <property type="entry name" value="Peptidase_C48"/>
    <property type="match status" value="1"/>
</dbReference>
<keyword evidence="2" id="KW-0645">Protease</keyword>
<dbReference type="Gene3D" id="3.40.395.10">
    <property type="entry name" value="Adenoviral Proteinase, Chain A"/>
    <property type="match status" value="1"/>
</dbReference>
<protein>
    <recommendedName>
        <fullName evidence="4">Ubiquitin-like protease family profile domain-containing protein</fullName>
    </recommendedName>
</protein>
<gene>
    <name evidence="5" type="ORF">LWI28_018676</name>
</gene>
<accession>A0AAD5NHP8</accession>
<evidence type="ECO:0000313" key="5">
    <source>
        <dbReference type="EMBL" id="KAI9157217.1"/>
    </source>
</evidence>
<dbReference type="EMBL" id="JAJSOW010000107">
    <property type="protein sequence ID" value="KAI9157217.1"/>
    <property type="molecule type" value="Genomic_DNA"/>
</dbReference>
<dbReference type="GO" id="GO:0006508">
    <property type="term" value="P:proteolysis"/>
    <property type="evidence" value="ECO:0007669"/>
    <property type="project" value="UniProtKB-KW"/>
</dbReference>
<dbReference type="Proteomes" id="UP001064489">
    <property type="component" value="Chromosome 12"/>
</dbReference>
<dbReference type="InterPro" id="IPR038765">
    <property type="entry name" value="Papain-like_cys_pep_sf"/>
</dbReference>
<dbReference type="PROSITE" id="PS50600">
    <property type="entry name" value="ULP_PROTEASE"/>
    <property type="match status" value="1"/>
</dbReference>
<reference evidence="5" key="2">
    <citation type="submission" date="2023-02" db="EMBL/GenBank/DDBJ databases">
        <authorList>
            <person name="Swenson N.G."/>
            <person name="Wegrzyn J.L."/>
            <person name="Mcevoy S.L."/>
        </authorList>
    </citation>
    <scope>NUCLEOTIDE SEQUENCE</scope>
    <source>
        <strain evidence="5">91603</strain>
        <tissue evidence="5">Leaf</tissue>
    </source>
</reference>
<comment type="caution">
    <text evidence="5">The sequence shown here is derived from an EMBL/GenBank/DDBJ whole genome shotgun (WGS) entry which is preliminary data.</text>
</comment>
<feature type="domain" description="Ubiquitin-like protease family profile" evidence="4">
    <location>
        <begin position="1"/>
        <end position="164"/>
    </location>
</feature>
<dbReference type="GO" id="GO:0008234">
    <property type="term" value="F:cysteine-type peptidase activity"/>
    <property type="evidence" value="ECO:0007669"/>
    <property type="project" value="InterPro"/>
</dbReference>
<name>A0AAD5NHP8_ACENE</name>
<keyword evidence="3" id="KW-0378">Hydrolase</keyword>
<evidence type="ECO:0000256" key="3">
    <source>
        <dbReference type="ARBA" id="ARBA00022801"/>
    </source>
</evidence>
<evidence type="ECO:0000256" key="2">
    <source>
        <dbReference type="ARBA" id="ARBA00022670"/>
    </source>
</evidence>
<evidence type="ECO:0000313" key="6">
    <source>
        <dbReference type="Proteomes" id="UP001064489"/>
    </source>
</evidence>
<evidence type="ECO:0000259" key="4">
    <source>
        <dbReference type="PROSITE" id="PS50600"/>
    </source>
</evidence>
<keyword evidence="6" id="KW-1185">Reference proteome</keyword>